<dbReference type="STRING" id="1336337.A0A3N4K520"/>
<comment type="similarity">
    <text evidence="2">Belongs to the G-protein coupled receptor 4 family.</text>
</comment>
<keyword evidence="3" id="KW-0589">Pheromone response</keyword>
<gene>
    <name evidence="11" type="ORF">L873DRAFT_1662331</name>
</gene>
<feature type="transmembrane region" description="Helical" evidence="10">
    <location>
        <begin position="6"/>
        <end position="24"/>
    </location>
</feature>
<dbReference type="OrthoDB" id="2874149at2759"/>
<dbReference type="PRINTS" id="PR00900">
    <property type="entry name" value="PHEROMONEAR"/>
</dbReference>
<dbReference type="PANTHER" id="PTHR28097:SF1">
    <property type="entry name" value="PHEROMONE A FACTOR RECEPTOR"/>
    <property type="match status" value="1"/>
</dbReference>
<feature type="transmembrane region" description="Helical" evidence="10">
    <location>
        <begin position="31"/>
        <end position="55"/>
    </location>
</feature>
<dbReference type="PRINTS" id="PR00899">
    <property type="entry name" value="GPCRSTE3"/>
</dbReference>
<evidence type="ECO:0000256" key="3">
    <source>
        <dbReference type="ARBA" id="ARBA00022507"/>
    </source>
</evidence>
<keyword evidence="6" id="KW-0297">G-protein coupled receptor</keyword>
<accession>A0A3N4K520</accession>
<keyword evidence="7 10" id="KW-0472">Membrane</keyword>
<keyword evidence="9" id="KW-0807">Transducer</keyword>
<dbReference type="EMBL" id="ML120352">
    <property type="protein sequence ID" value="RPB05650.1"/>
    <property type="molecule type" value="Genomic_DNA"/>
</dbReference>
<evidence type="ECO:0000256" key="6">
    <source>
        <dbReference type="ARBA" id="ARBA00023040"/>
    </source>
</evidence>
<keyword evidence="4 10" id="KW-0812">Transmembrane</keyword>
<keyword evidence="8" id="KW-0675">Receptor</keyword>
<dbReference type="AlphaFoldDB" id="A0A3N4K520"/>
<dbReference type="PANTHER" id="PTHR28097">
    <property type="entry name" value="PHEROMONE A FACTOR RECEPTOR"/>
    <property type="match status" value="1"/>
</dbReference>
<protein>
    <submittedName>
        <fullName evidence="11">STE3-domain-containing protein</fullName>
    </submittedName>
</protein>
<feature type="transmembrane region" description="Helical" evidence="10">
    <location>
        <begin position="270"/>
        <end position="290"/>
    </location>
</feature>
<dbReference type="Proteomes" id="UP000276215">
    <property type="component" value="Unassembled WGS sequence"/>
</dbReference>
<evidence type="ECO:0000256" key="7">
    <source>
        <dbReference type="ARBA" id="ARBA00023136"/>
    </source>
</evidence>
<dbReference type="InterPro" id="IPR001546">
    <property type="entry name" value="GPCR_Pheromne_A_rcpt"/>
</dbReference>
<feature type="transmembrane region" description="Helical" evidence="10">
    <location>
        <begin position="167"/>
        <end position="189"/>
    </location>
</feature>
<comment type="subcellular location">
    <subcellularLocation>
        <location evidence="1">Membrane</location>
        <topology evidence="1">Multi-pass membrane protein</topology>
    </subcellularLocation>
</comment>
<evidence type="ECO:0000256" key="4">
    <source>
        <dbReference type="ARBA" id="ARBA00022692"/>
    </source>
</evidence>
<dbReference type="GO" id="GO:0004933">
    <property type="term" value="F:mating-type a-factor pheromone receptor activity"/>
    <property type="evidence" value="ECO:0007669"/>
    <property type="project" value="InterPro"/>
</dbReference>
<evidence type="ECO:0000256" key="1">
    <source>
        <dbReference type="ARBA" id="ARBA00004141"/>
    </source>
</evidence>
<evidence type="ECO:0000256" key="8">
    <source>
        <dbReference type="ARBA" id="ARBA00023170"/>
    </source>
</evidence>
<proteinExistence type="inferred from homology"/>
<dbReference type="GO" id="GO:0000750">
    <property type="term" value="P:pheromone-dependent signal transduction involved in conjugation with cellular fusion"/>
    <property type="evidence" value="ECO:0007669"/>
    <property type="project" value="TreeGrafter"/>
</dbReference>
<evidence type="ECO:0000256" key="10">
    <source>
        <dbReference type="SAM" id="Phobius"/>
    </source>
</evidence>
<evidence type="ECO:0000313" key="11">
    <source>
        <dbReference type="EMBL" id="RPB05650.1"/>
    </source>
</evidence>
<feature type="transmembrane region" description="Helical" evidence="10">
    <location>
        <begin position="210"/>
        <end position="233"/>
    </location>
</feature>
<keyword evidence="5 10" id="KW-1133">Transmembrane helix</keyword>
<reference evidence="11 12" key="1">
    <citation type="journal article" date="2018" name="Nat. Ecol. Evol.">
        <title>Pezizomycetes genomes reveal the molecular basis of ectomycorrhizal truffle lifestyle.</title>
        <authorList>
            <person name="Murat C."/>
            <person name="Payen T."/>
            <person name="Noel B."/>
            <person name="Kuo A."/>
            <person name="Morin E."/>
            <person name="Chen J."/>
            <person name="Kohler A."/>
            <person name="Krizsan K."/>
            <person name="Balestrini R."/>
            <person name="Da Silva C."/>
            <person name="Montanini B."/>
            <person name="Hainaut M."/>
            <person name="Levati E."/>
            <person name="Barry K.W."/>
            <person name="Belfiori B."/>
            <person name="Cichocki N."/>
            <person name="Clum A."/>
            <person name="Dockter R.B."/>
            <person name="Fauchery L."/>
            <person name="Guy J."/>
            <person name="Iotti M."/>
            <person name="Le Tacon F."/>
            <person name="Lindquist E.A."/>
            <person name="Lipzen A."/>
            <person name="Malagnac F."/>
            <person name="Mello A."/>
            <person name="Molinier V."/>
            <person name="Miyauchi S."/>
            <person name="Poulain J."/>
            <person name="Riccioni C."/>
            <person name="Rubini A."/>
            <person name="Sitrit Y."/>
            <person name="Splivallo R."/>
            <person name="Traeger S."/>
            <person name="Wang M."/>
            <person name="Zifcakova L."/>
            <person name="Wipf D."/>
            <person name="Zambonelli A."/>
            <person name="Paolocci F."/>
            <person name="Nowrousian M."/>
            <person name="Ottonello S."/>
            <person name="Baldrian P."/>
            <person name="Spatafora J.W."/>
            <person name="Henrissat B."/>
            <person name="Nagy L.G."/>
            <person name="Aury J.M."/>
            <person name="Wincker P."/>
            <person name="Grigoriev I.V."/>
            <person name="Bonfante P."/>
            <person name="Martin F.M."/>
        </authorList>
    </citation>
    <scope>NUCLEOTIDE SEQUENCE [LARGE SCALE GENOMIC DNA]</scope>
    <source>
        <strain evidence="11 12">120613-1</strain>
    </source>
</reference>
<sequence length="359" mass="40540">MSTTNIFIGLSGLSTVVGFIPLAWHIHNKNTAAICLIVWVTLFNFLSFINAIIWGGSELDIYIAWDGKIFCDIEIKFFIASGAGMVGSIAAIARNLAKVMSDKVSVIKTKRVRRRELIQDLLLCLGLPVWMMTMHYFVQPSRYVLLATTGCTPTIGDSWPSIPLILIWPPIISLISAYYAGLVLARVHRYRQQFSDILRSSNSGLTTSRFVRLFVLSLVLVVVNLPLTFYVLYRNLDQHWATYDWDSVHGKGWDYILRIPSYDIVQFDRWISVGAGYILFFVFGMGNDAVKMYRGWLDTVGLGKYLPDCMMGTSTPRDSQSGSQSERSTLGSYIMKHWTSRRHLVSNSNGSRSETSNNK</sequence>
<evidence type="ECO:0000256" key="9">
    <source>
        <dbReference type="ARBA" id="ARBA00023224"/>
    </source>
</evidence>
<evidence type="ECO:0000256" key="5">
    <source>
        <dbReference type="ARBA" id="ARBA00022989"/>
    </source>
</evidence>
<name>A0A3N4K520_9PEZI</name>
<dbReference type="CDD" id="cd14966">
    <property type="entry name" value="7tmD_STE3"/>
    <property type="match status" value="1"/>
</dbReference>
<dbReference type="GO" id="GO:0005886">
    <property type="term" value="C:plasma membrane"/>
    <property type="evidence" value="ECO:0007669"/>
    <property type="project" value="TreeGrafter"/>
</dbReference>
<evidence type="ECO:0000313" key="12">
    <source>
        <dbReference type="Proteomes" id="UP000276215"/>
    </source>
</evidence>
<dbReference type="InterPro" id="IPR001499">
    <property type="entry name" value="GPCR_STE3"/>
</dbReference>
<dbReference type="Pfam" id="PF02076">
    <property type="entry name" value="STE3"/>
    <property type="match status" value="1"/>
</dbReference>
<organism evidence="11 12">
    <name type="scientific">Choiromyces venosus 120613-1</name>
    <dbReference type="NCBI Taxonomy" id="1336337"/>
    <lineage>
        <taxon>Eukaryota</taxon>
        <taxon>Fungi</taxon>
        <taxon>Dikarya</taxon>
        <taxon>Ascomycota</taxon>
        <taxon>Pezizomycotina</taxon>
        <taxon>Pezizomycetes</taxon>
        <taxon>Pezizales</taxon>
        <taxon>Tuberaceae</taxon>
        <taxon>Choiromyces</taxon>
    </lineage>
</organism>
<evidence type="ECO:0000256" key="2">
    <source>
        <dbReference type="ARBA" id="ARBA00011085"/>
    </source>
</evidence>
<feature type="transmembrane region" description="Helical" evidence="10">
    <location>
        <begin position="75"/>
        <end position="96"/>
    </location>
</feature>
<feature type="transmembrane region" description="Helical" evidence="10">
    <location>
        <begin position="117"/>
        <end position="138"/>
    </location>
</feature>
<keyword evidence="12" id="KW-1185">Reference proteome</keyword>